<evidence type="ECO:0000313" key="8">
    <source>
        <dbReference type="EMBL" id="SFS17513.1"/>
    </source>
</evidence>
<dbReference type="InterPro" id="IPR036388">
    <property type="entry name" value="WH-like_DNA-bd_sf"/>
</dbReference>
<accession>A0A1I6MP74</accession>
<dbReference type="Pfam" id="PF08281">
    <property type="entry name" value="Sigma70_r4_2"/>
    <property type="match status" value="1"/>
</dbReference>
<dbReference type="GO" id="GO:0003677">
    <property type="term" value="F:DNA binding"/>
    <property type="evidence" value="ECO:0007669"/>
    <property type="project" value="InterPro"/>
</dbReference>
<dbReference type="InterPro" id="IPR014284">
    <property type="entry name" value="RNA_pol_sigma-70_dom"/>
</dbReference>
<evidence type="ECO:0000256" key="5">
    <source>
        <dbReference type="SAM" id="MobiDB-lite"/>
    </source>
</evidence>
<feature type="domain" description="RNA polymerase sigma-70 region 2" evidence="6">
    <location>
        <begin position="15"/>
        <end position="81"/>
    </location>
</feature>
<keyword evidence="2" id="KW-0805">Transcription regulation</keyword>
<dbReference type="Gene3D" id="1.10.10.10">
    <property type="entry name" value="Winged helix-like DNA-binding domain superfamily/Winged helix DNA-binding domain"/>
    <property type="match status" value="1"/>
</dbReference>
<name>A0A1I6MP74_9BACT</name>
<keyword evidence="4" id="KW-0804">Transcription</keyword>
<dbReference type="EMBL" id="FOZL01000001">
    <property type="protein sequence ID" value="SFS17513.1"/>
    <property type="molecule type" value="Genomic_DNA"/>
</dbReference>
<dbReference type="OrthoDB" id="9784984at2"/>
<dbReference type="InterPro" id="IPR013325">
    <property type="entry name" value="RNA_pol_sigma_r2"/>
</dbReference>
<comment type="similarity">
    <text evidence="1">Belongs to the sigma-70 factor family. ECF subfamily.</text>
</comment>
<dbReference type="InterPro" id="IPR013324">
    <property type="entry name" value="RNA_pol_sigma_r3/r4-like"/>
</dbReference>
<dbReference type="PANTHER" id="PTHR43133">
    <property type="entry name" value="RNA POLYMERASE ECF-TYPE SIGMA FACTO"/>
    <property type="match status" value="1"/>
</dbReference>
<dbReference type="PANTHER" id="PTHR43133:SF51">
    <property type="entry name" value="RNA POLYMERASE SIGMA FACTOR"/>
    <property type="match status" value="1"/>
</dbReference>
<evidence type="ECO:0000259" key="7">
    <source>
        <dbReference type="Pfam" id="PF08281"/>
    </source>
</evidence>
<dbReference type="CDD" id="cd06171">
    <property type="entry name" value="Sigma70_r4"/>
    <property type="match status" value="1"/>
</dbReference>
<dbReference type="STRING" id="474950.SAMN05421771_3180"/>
<gene>
    <name evidence="8" type="ORF">SAMN05421771_3180</name>
</gene>
<dbReference type="NCBIfam" id="TIGR02937">
    <property type="entry name" value="sigma70-ECF"/>
    <property type="match status" value="1"/>
</dbReference>
<feature type="domain" description="RNA polymerase sigma factor 70 region 4 type 2" evidence="7">
    <location>
        <begin position="123"/>
        <end position="174"/>
    </location>
</feature>
<dbReference type="InterPro" id="IPR013249">
    <property type="entry name" value="RNA_pol_sigma70_r4_t2"/>
</dbReference>
<evidence type="ECO:0000313" key="9">
    <source>
        <dbReference type="Proteomes" id="UP000199024"/>
    </source>
</evidence>
<keyword evidence="3" id="KW-0731">Sigma factor</keyword>
<protein>
    <submittedName>
        <fullName evidence="8">RNA polymerase sigma-70 factor, ECF subfamily</fullName>
    </submittedName>
</protein>
<dbReference type="GO" id="GO:0006352">
    <property type="term" value="P:DNA-templated transcription initiation"/>
    <property type="evidence" value="ECO:0007669"/>
    <property type="project" value="InterPro"/>
</dbReference>
<proteinExistence type="inferred from homology"/>
<sequence>MPTKPNPEADFESIVQEQQALVFRTLLRLTGSHDRIEDLAQEVFMRLYRGLVHFQGEAKLSTYLYRIIVNVAQDEWKRRRKDREYRFTPASDPDDDAPAFVETLPSHGRNAEQEYAREEMLDAVDQGLLLLSEPERAVLVLYHQEECSYEHIALTLNLPIGTVRTHLHRGRQKLGDHVRAQTARRTAPVERIA</sequence>
<dbReference type="Pfam" id="PF04542">
    <property type="entry name" value="Sigma70_r2"/>
    <property type="match status" value="1"/>
</dbReference>
<dbReference type="InterPro" id="IPR039425">
    <property type="entry name" value="RNA_pol_sigma-70-like"/>
</dbReference>
<dbReference type="AlphaFoldDB" id="A0A1I6MP74"/>
<evidence type="ECO:0000256" key="3">
    <source>
        <dbReference type="ARBA" id="ARBA00023082"/>
    </source>
</evidence>
<evidence type="ECO:0000256" key="2">
    <source>
        <dbReference type="ARBA" id="ARBA00023015"/>
    </source>
</evidence>
<evidence type="ECO:0000256" key="1">
    <source>
        <dbReference type="ARBA" id="ARBA00010641"/>
    </source>
</evidence>
<dbReference type="SUPFAM" id="SSF88946">
    <property type="entry name" value="Sigma2 domain of RNA polymerase sigma factors"/>
    <property type="match status" value="1"/>
</dbReference>
<reference evidence="8 9" key="1">
    <citation type="submission" date="2016-10" db="EMBL/GenBank/DDBJ databases">
        <authorList>
            <person name="de Groot N.N."/>
        </authorList>
    </citation>
    <scope>NUCLEOTIDE SEQUENCE [LARGE SCALE GENOMIC DNA]</scope>
    <source>
        <strain evidence="8 9">DSM 21001</strain>
    </source>
</reference>
<evidence type="ECO:0000259" key="6">
    <source>
        <dbReference type="Pfam" id="PF04542"/>
    </source>
</evidence>
<dbReference type="Gene3D" id="1.10.1740.10">
    <property type="match status" value="1"/>
</dbReference>
<keyword evidence="9" id="KW-1185">Reference proteome</keyword>
<dbReference type="GO" id="GO:0016987">
    <property type="term" value="F:sigma factor activity"/>
    <property type="evidence" value="ECO:0007669"/>
    <property type="project" value="UniProtKB-KW"/>
</dbReference>
<dbReference type="Proteomes" id="UP000199024">
    <property type="component" value="Unassembled WGS sequence"/>
</dbReference>
<organism evidence="8 9">
    <name type="scientific">Granulicella pectinivorans</name>
    <dbReference type="NCBI Taxonomy" id="474950"/>
    <lineage>
        <taxon>Bacteria</taxon>
        <taxon>Pseudomonadati</taxon>
        <taxon>Acidobacteriota</taxon>
        <taxon>Terriglobia</taxon>
        <taxon>Terriglobales</taxon>
        <taxon>Acidobacteriaceae</taxon>
        <taxon>Granulicella</taxon>
    </lineage>
</organism>
<feature type="region of interest" description="Disordered" evidence="5">
    <location>
        <begin position="171"/>
        <end position="193"/>
    </location>
</feature>
<dbReference type="SUPFAM" id="SSF88659">
    <property type="entry name" value="Sigma3 and sigma4 domains of RNA polymerase sigma factors"/>
    <property type="match status" value="1"/>
</dbReference>
<evidence type="ECO:0000256" key="4">
    <source>
        <dbReference type="ARBA" id="ARBA00023163"/>
    </source>
</evidence>
<dbReference type="InterPro" id="IPR007627">
    <property type="entry name" value="RNA_pol_sigma70_r2"/>
</dbReference>